<evidence type="ECO:0000256" key="2">
    <source>
        <dbReference type="SAM" id="Phobius"/>
    </source>
</evidence>
<organism evidence="3 4">
    <name type="scientific">Citrobacter cronae</name>
    <dbReference type="NCBI Taxonomy" id="1748967"/>
    <lineage>
        <taxon>Bacteria</taxon>
        <taxon>Pseudomonadati</taxon>
        <taxon>Pseudomonadota</taxon>
        <taxon>Gammaproteobacteria</taxon>
        <taxon>Enterobacterales</taxon>
        <taxon>Enterobacteriaceae</taxon>
        <taxon>Citrobacter</taxon>
        <taxon>Citrobacter freundii complex</taxon>
    </lineage>
</organism>
<evidence type="ECO:0000313" key="3">
    <source>
        <dbReference type="EMBL" id="MBC2621898.1"/>
    </source>
</evidence>
<keyword evidence="2" id="KW-0812">Transmembrane</keyword>
<feature type="compositionally biased region" description="Polar residues" evidence="1">
    <location>
        <begin position="165"/>
        <end position="187"/>
    </location>
</feature>
<keyword evidence="2" id="KW-1133">Transmembrane helix</keyword>
<reference evidence="3 4" key="1">
    <citation type="submission" date="2020-08" db="EMBL/GenBank/DDBJ databases">
        <title>Emergence and comparative genomics analysis of Citrobacter in Fennec fox imported from North Africa to China.</title>
        <authorList>
            <person name="Zheng B."/>
        </authorList>
    </citation>
    <scope>NUCLEOTIDE SEQUENCE [LARGE SCALE GENOMIC DNA]</scope>
    <source>
        <strain evidence="3 4">FF141</strain>
    </source>
</reference>
<proteinExistence type="predicted"/>
<name>A0A7X1BU66_9ENTR</name>
<keyword evidence="2" id="KW-0472">Membrane</keyword>
<sequence>MEESNPWPTFVDAFSTVLCIFIFLMLVFVLNSMLIMYESSKKRYEAPLLAEQTVQPVASSVSGSGASSGAVSTTPNQTRTGDQTQPVEATAAGANKNRSQDAEADMLAAASASASASASTDAGAATGADFATTSDSTAASAASPADESDQAGREDKKSDVIRLADNQTATSIKGQTSGQFDTSKANPSWETQGNQFIVHFKSMEQGYPQEIIDEMAKWFGTDKPVSIVVYAYVSPSIAISDAMRLAYERGVILLKVVKSKYPNTEVSISVVNDATTLTNSAVITKSE</sequence>
<feature type="region of interest" description="Disordered" evidence="1">
    <location>
        <begin position="132"/>
        <end position="187"/>
    </location>
</feature>
<feature type="region of interest" description="Disordered" evidence="1">
    <location>
        <begin position="59"/>
        <end position="106"/>
    </location>
</feature>
<protein>
    <submittedName>
        <fullName evidence="3">Uncharacterized protein</fullName>
    </submittedName>
</protein>
<evidence type="ECO:0000256" key="1">
    <source>
        <dbReference type="SAM" id="MobiDB-lite"/>
    </source>
</evidence>
<feature type="compositionally biased region" description="Basic and acidic residues" evidence="1">
    <location>
        <begin position="150"/>
        <end position="162"/>
    </location>
</feature>
<dbReference type="EMBL" id="JACLAG010000005">
    <property type="protein sequence ID" value="MBC2621898.1"/>
    <property type="molecule type" value="Genomic_DNA"/>
</dbReference>
<dbReference type="Proteomes" id="UP000548504">
    <property type="component" value="Unassembled WGS sequence"/>
</dbReference>
<feature type="compositionally biased region" description="Low complexity" evidence="1">
    <location>
        <begin position="132"/>
        <end position="145"/>
    </location>
</feature>
<dbReference type="RefSeq" id="WP_185656251.1">
    <property type="nucleotide sequence ID" value="NZ_JACLAG010000005.1"/>
</dbReference>
<gene>
    <name evidence="3" type="ORF">H7I73_19855</name>
</gene>
<dbReference type="AlphaFoldDB" id="A0A7X1BU66"/>
<feature type="compositionally biased region" description="Low complexity" evidence="1">
    <location>
        <begin position="59"/>
        <end position="72"/>
    </location>
</feature>
<accession>A0A7X1BU66</accession>
<comment type="caution">
    <text evidence="3">The sequence shown here is derived from an EMBL/GenBank/DDBJ whole genome shotgun (WGS) entry which is preliminary data.</text>
</comment>
<evidence type="ECO:0000313" key="4">
    <source>
        <dbReference type="Proteomes" id="UP000548504"/>
    </source>
</evidence>
<feature type="compositionally biased region" description="Polar residues" evidence="1">
    <location>
        <begin position="73"/>
        <end position="87"/>
    </location>
</feature>
<feature type="transmembrane region" description="Helical" evidence="2">
    <location>
        <begin position="13"/>
        <end position="37"/>
    </location>
</feature>